<evidence type="ECO:0000313" key="2">
    <source>
        <dbReference type="Proteomes" id="UP000192247"/>
    </source>
</evidence>
<dbReference type="Proteomes" id="UP000192247">
    <property type="component" value="Unassembled WGS sequence"/>
</dbReference>
<name>A0A1V9XSW2_9ACAR</name>
<comment type="caution">
    <text evidence="1">The sequence shown here is derived from an EMBL/GenBank/DDBJ whole genome shotgun (WGS) entry which is preliminary data.</text>
</comment>
<organism evidence="1 2">
    <name type="scientific">Tropilaelaps mercedesae</name>
    <dbReference type="NCBI Taxonomy" id="418985"/>
    <lineage>
        <taxon>Eukaryota</taxon>
        <taxon>Metazoa</taxon>
        <taxon>Ecdysozoa</taxon>
        <taxon>Arthropoda</taxon>
        <taxon>Chelicerata</taxon>
        <taxon>Arachnida</taxon>
        <taxon>Acari</taxon>
        <taxon>Parasitiformes</taxon>
        <taxon>Mesostigmata</taxon>
        <taxon>Gamasina</taxon>
        <taxon>Dermanyssoidea</taxon>
        <taxon>Laelapidae</taxon>
        <taxon>Tropilaelaps</taxon>
    </lineage>
</organism>
<accession>A0A1V9XSW2</accession>
<proteinExistence type="predicted"/>
<keyword evidence="2" id="KW-1185">Reference proteome</keyword>
<dbReference type="AlphaFoldDB" id="A0A1V9XSW2"/>
<evidence type="ECO:0000313" key="1">
    <source>
        <dbReference type="EMBL" id="OQR76492.1"/>
    </source>
</evidence>
<feature type="non-terminal residue" evidence="1">
    <location>
        <position position="71"/>
    </location>
</feature>
<dbReference type="InParanoid" id="A0A1V9XSW2"/>
<dbReference type="EMBL" id="MNPL01004767">
    <property type="protein sequence ID" value="OQR76492.1"/>
    <property type="molecule type" value="Genomic_DNA"/>
</dbReference>
<sequence length="71" mass="8401">MMWWADKNHMVSWSPLLVIFSWPLDYHISYVIAKSVVLSTYQRIPTELSLNTRSLQNRHVDFGKFPNLSSF</sequence>
<protein>
    <submittedName>
        <fullName evidence="1">Uncharacterized protein</fullName>
    </submittedName>
</protein>
<reference evidence="1 2" key="1">
    <citation type="journal article" date="2017" name="Gigascience">
        <title>Draft genome of the honey bee ectoparasitic mite, Tropilaelaps mercedesae, is shaped by the parasitic life history.</title>
        <authorList>
            <person name="Dong X."/>
            <person name="Armstrong S.D."/>
            <person name="Xia D."/>
            <person name="Makepeace B.L."/>
            <person name="Darby A.C."/>
            <person name="Kadowaki T."/>
        </authorList>
    </citation>
    <scope>NUCLEOTIDE SEQUENCE [LARGE SCALE GENOMIC DNA]</scope>
    <source>
        <strain evidence="1">Wuxi-XJTLU</strain>
    </source>
</reference>
<gene>
    <name evidence="1" type="ORF">BIW11_07751</name>
</gene>